<gene>
    <name evidence="11" type="primary">glpK</name>
    <name evidence="11" type="ORF">GJB61_04265</name>
</gene>
<evidence type="ECO:0000256" key="8">
    <source>
        <dbReference type="RuleBase" id="RU003733"/>
    </source>
</evidence>
<dbReference type="PROSITE" id="PS00445">
    <property type="entry name" value="FGGY_KINASES_2"/>
    <property type="match status" value="1"/>
</dbReference>
<dbReference type="SUPFAM" id="SSF53067">
    <property type="entry name" value="Actin-like ATPase domain"/>
    <property type="match status" value="2"/>
</dbReference>
<dbReference type="Proteomes" id="UP000463051">
    <property type="component" value="Unassembled WGS sequence"/>
</dbReference>
<keyword evidence="2 8" id="KW-0808">Transferase</keyword>
<comment type="caution">
    <text evidence="11">The sequence shown here is derived from an EMBL/GenBank/DDBJ whole genome shotgun (WGS) entry which is preliminary data.</text>
</comment>
<feature type="domain" description="Carbohydrate kinase FGGY C-terminal" evidence="10">
    <location>
        <begin position="266"/>
        <end position="453"/>
    </location>
</feature>
<dbReference type="GO" id="GO:0005524">
    <property type="term" value="F:ATP binding"/>
    <property type="evidence" value="ECO:0007669"/>
    <property type="project" value="UniProtKB-KW"/>
</dbReference>
<evidence type="ECO:0000256" key="6">
    <source>
        <dbReference type="ARBA" id="ARBA00022840"/>
    </source>
</evidence>
<keyword evidence="5" id="KW-0319">Glycerol metabolism</keyword>
<comment type="similarity">
    <text evidence="1 8">Belongs to the FGGY kinase family.</text>
</comment>
<dbReference type="PANTHER" id="PTHR10196">
    <property type="entry name" value="SUGAR KINASE"/>
    <property type="match status" value="1"/>
</dbReference>
<dbReference type="GO" id="GO:0005829">
    <property type="term" value="C:cytosol"/>
    <property type="evidence" value="ECO:0007669"/>
    <property type="project" value="TreeGrafter"/>
</dbReference>
<keyword evidence="4 8" id="KW-0418">Kinase</keyword>
<dbReference type="EMBL" id="WJXB01000001">
    <property type="protein sequence ID" value="MRN52206.1"/>
    <property type="molecule type" value="Genomic_DNA"/>
</dbReference>
<dbReference type="InterPro" id="IPR018483">
    <property type="entry name" value="Carb_kinase_FGGY_CS"/>
</dbReference>
<dbReference type="Pfam" id="PF00370">
    <property type="entry name" value="FGGY_N"/>
    <property type="match status" value="1"/>
</dbReference>
<evidence type="ECO:0000256" key="3">
    <source>
        <dbReference type="ARBA" id="ARBA00022741"/>
    </source>
</evidence>
<sequence length="509" mass="55790">MTETASAAPLYILTVDQSTTGTKALLTDRSGSIIYRYAVAHRQIYPQDGWVEHDPLEIYDNVKAAIKHVVADSGVKASEIAGLTLTNQRETALLWDRESGLPLGNAIVWQCRRTIDTCERLKREGWEERIREKTGLLLDPYFSAGKWKWLLEHQAGSLNRNRILAGNMDAWLIWKLTGGQVHATDFTNASRTQLFNIHTLEWDEELAGVFGVPLSILPQVQASDQIYGVIADPDLHPLQLPITGVIGDSQAALFGQQCIRPGMAKGTYGTGTSVMLYAGTNPPKAANGLVTAIAWGIGNKVEYAFEAIIHSTGDALNWVKDQMGLFETYEELERETALINDTGGVYLIPAFVGLGAPYWNPSARAAIVGLNRSSGRREIMRAALESIAHQVTDAVALLEQETGIKLEELRVDGGATTNGLLMQLQADLLRAPVACPEAVELSALGSAYIGGLALGFWRREELEALYRKSRTYSPSMGEEQRFKLRRGWLSAVAGTLAVEGALQREKLTT</sequence>
<evidence type="ECO:0000313" key="12">
    <source>
        <dbReference type="Proteomes" id="UP000463051"/>
    </source>
</evidence>
<dbReference type="FunFam" id="3.30.420.40:FF:000008">
    <property type="entry name" value="Glycerol kinase"/>
    <property type="match status" value="1"/>
</dbReference>
<keyword evidence="3" id="KW-0547">Nucleotide-binding</keyword>
<organism evidence="11 12">
    <name type="scientific">Paenibacillus monticola</name>
    <dbReference type="NCBI Taxonomy" id="2666075"/>
    <lineage>
        <taxon>Bacteria</taxon>
        <taxon>Bacillati</taxon>
        <taxon>Bacillota</taxon>
        <taxon>Bacilli</taxon>
        <taxon>Bacillales</taxon>
        <taxon>Paenibacillaceae</taxon>
        <taxon>Paenibacillus</taxon>
    </lineage>
</organism>
<dbReference type="CDD" id="cd07769">
    <property type="entry name" value="ASKHA_NBD_FGGY_GK"/>
    <property type="match status" value="1"/>
</dbReference>
<dbReference type="Pfam" id="PF02782">
    <property type="entry name" value="FGGY_C"/>
    <property type="match status" value="1"/>
</dbReference>
<keyword evidence="12" id="KW-1185">Reference proteome</keyword>
<dbReference type="InterPro" id="IPR018484">
    <property type="entry name" value="FGGY_N"/>
</dbReference>
<dbReference type="Gene3D" id="3.30.420.40">
    <property type="match status" value="2"/>
</dbReference>
<protein>
    <recommendedName>
        <fullName evidence="7">ATP:glycerol 3-phosphotransferase</fullName>
    </recommendedName>
</protein>
<dbReference type="GO" id="GO:0019563">
    <property type="term" value="P:glycerol catabolic process"/>
    <property type="evidence" value="ECO:0007669"/>
    <property type="project" value="TreeGrafter"/>
</dbReference>
<proteinExistence type="inferred from homology"/>
<reference evidence="11 12" key="1">
    <citation type="submission" date="2019-11" db="EMBL/GenBank/DDBJ databases">
        <title>Paenibacillus monticola sp. nov., a novel PGPR strain isolated from mountain sample in China.</title>
        <authorList>
            <person name="Zhao Q."/>
            <person name="Li H.-P."/>
            <person name="Zhang J.-L."/>
        </authorList>
    </citation>
    <scope>NUCLEOTIDE SEQUENCE [LARGE SCALE GENOMIC DNA]</scope>
    <source>
        <strain evidence="11 12">LC-T2</strain>
    </source>
</reference>
<evidence type="ECO:0000259" key="10">
    <source>
        <dbReference type="Pfam" id="PF02782"/>
    </source>
</evidence>
<name>A0A7X2L1D5_9BACL</name>
<accession>A0A7X2L1D5</accession>
<dbReference type="PIRSF" id="PIRSF000538">
    <property type="entry name" value="GlpK"/>
    <property type="match status" value="1"/>
</dbReference>
<dbReference type="InterPro" id="IPR000577">
    <property type="entry name" value="Carb_kinase_FGGY"/>
</dbReference>
<evidence type="ECO:0000313" key="11">
    <source>
        <dbReference type="EMBL" id="MRN52206.1"/>
    </source>
</evidence>
<dbReference type="InterPro" id="IPR018485">
    <property type="entry name" value="FGGY_C"/>
</dbReference>
<evidence type="ECO:0000259" key="9">
    <source>
        <dbReference type="Pfam" id="PF00370"/>
    </source>
</evidence>
<dbReference type="PROSITE" id="PS00933">
    <property type="entry name" value="FGGY_KINASES_1"/>
    <property type="match status" value="1"/>
</dbReference>
<evidence type="ECO:0000256" key="1">
    <source>
        <dbReference type="ARBA" id="ARBA00009156"/>
    </source>
</evidence>
<dbReference type="AlphaFoldDB" id="A0A7X2L1D5"/>
<evidence type="ECO:0000256" key="4">
    <source>
        <dbReference type="ARBA" id="ARBA00022777"/>
    </source>
</evidence>
<keyword evidence="6" id="KW-0067">ATP-binding</keyword>
<feature type="domain" description="Carbohydrate kinase FGGY N-terminal" evidence="9">
    <location>
        <begin position="11"/>
        <end position="255"/>
    </location>
</feature>
<dbReference type="GO" id="GO:0004370">
    <property type="term" value="F:glycerol kinase activity"/>
    <property type="evidence" value="ECO:0007669"/>
    <property type="project" value="TreeGrafter"/>
</dbReference>
<dbReference type="NCBIfam" id="NF000756">
    <property type="entry name" value="PRK00047.1"/>
    <property type="match status" value="1"/>
</dbReference>
<evidence type="ECO:0000256" key="5">
    <source>
        <dbReference type="ARBA" id="ARBA00022798"/>
    </source>
</evidence>
<dbReference type="InterPro" id="IPR043129">
    <property type="entry name" value="ATPase_NBD"/>
</dbReference>
<evidence type="ECO:0000256" key="7">
    <source>
        <dbReference type="ARBA" id="ARBA00043149"/>
    </source>
</evidence>
<dbReference type="PANTHER" id="PTHR10196:SF69">
    <property type="entry name" value="GLYCEROL KINASE"/>
    <property type="match status" value="1"/>
</dbReference>
<evidence type="ECO:0000256" key="2">
    <source>
        <dbReference type="ARBA" id="ARBA00022679"/>
    </source>
</evidence>
<dbReference type="RefSeq" id="WP_154117183.1">
    <property type="nucleotide sequence ID" value="NZ_WJXB01000001.1"/>
</dbReference>